<feature type="transmembrane region" description="Helical" evidence="1">
    <location>
        <begin position="255"/>
        <end position="279"/>
    </location>
</feature>
<reference evidence="2 3" key="1">
    <citation type="submission" date="2014-09" db="EMBL/GenBank/DDBJ databases">
        <authorList>
            <person name="Urmite Genomes Urmite Genomes"/>
        </authorList>
    </citation>
    <scope>NUCLEOTIDE SEQUENCE [LARGE SCALE GENOMIC DNA]</scope>
    <source>
        <strain evidence="2 3">ES2</strain>
    </source>
</reference>
<feature type="transmembrane region" description="Helical" evidence="1">
    <location>
        <begin position="224"/>
        <end position="243"/>
    </location>
</feature>
<name>A0A098EHF3_9BACL</name>
<gene>
    <name evidence="2" type="ORF">BN1080_00151</name>
</gene>
<feature type="transmembrane region" description="Helical" evidence="1">
    <location>
        <begin position="182"/>
        <end position="201"/>
    </location>
</feature>
<feature type="transmembrane region" description="Helical" evidence="1">
    <location>
        <begin position="299"/>
        <end position="320"/>
    </location>
</feature>
<keyword evidence="3" id="KW-1185">Reference proteome</keyword>
<keyword evidence="1" id="KW-1133">Transmembrane helix</keyword>
<keyword evidence="1" id="KW-0812">Transmembrane</keyword>
<dbReference type="STRING" id="1499687.BN1080_00151"/>
<protein>
    <submittedName>
        <fullName evidence="2">Uncharacterized protein</fullName>
    </submittedName>
</protein>
<dbReference type="OrthoDB" id="116789at2"/>
<organism evidence="2 3">
    <name type="scientific">Planococcus massiliensis</name>
    <dbReference type="NCBI Taxonomy" id="1499687"/>
    <lineage>
        <taxon>Bacteria</taxon>
        <taxon>Bacillati</taxon>
        <taxon>Bacillota</taxon>
        <taxon>Bacilli</taxon>
        <taxon>Bacillales</taxon>
        <taxon>Caryophanaceae</taxon>
        <taxon>Planococcus</taxon>
    </lineage>
</organism>
<evidence type="ECO:0000256" key="1">
    <source>
        <dbReference type="SAM" id="Phobius"/>
    </source>
</evidence>
<proteinExistence type="predicted"/>
<dbReference type="AlphaFoldDB" id="A0A098EHF3"/>
<dbReference type="RefSeq" id="WP_052649612.1">
    <property type="nucleotide sequence ID" value="NZ_CCXS01000001.1"/>
</dbReference>
<keyword evidence="1" id="KW-0472">Membrane</keyword>
<feature type="transmembrane region" description="Helical" evidence="1">
    <location>
        <begin position="122"/>
        <end position="143"/>
    </location>
</feature>
<feature type="transmembrane region" description="Helical" evidence="1">
    <location>
        <begin position="80"/>
        <end position="102"/>
    </location>
</feature>
<sequence>MNLIELYIGEVTRRLPEKSREDIALELRSTIEDMLPDDYTVHDVKEVLAKLGNPAILASGYKERPMHLIGPRFYDLYIDLLKLILPIAVLVSLIAVLITSIFTADGGGVLAETITAIVGNAISASVNAAIQVLFWLTVVFAIIERADHSTAQTPLMSKYQEWTPDDLKETIHIPKEKRITKYQIAGSLIWTAIWSVFYFNADSWVGVYRNGELIMPTFNQEVLVSYWLLVALVIVLEIALSVFKWREGQWTVKLAVLNAAVQAISTIVFVIIFTDATLFNNRFLAEVNTIFDADLNMNWAVGSVLVLVIVFALVDIVQGFQKARIQEAKRSI</sequence>
<dbReference type="EMBL" id="CCXS01000001">
    <property type="protein sequence ID" value="CEG21247.1"/>
    <property type="molecule type" value="Genomic_DNA"/>
</dbReference>
<dbReference type="Pfam" id="PF22564">
    <property type="entry name" value="HAAS"/>
    <property type="match status" value="1"/>
</dbReference>
<evidence type="ECO:0000313" key="3">
    <source>
        <dbReference type="Proteomes" id="UP000043699"/>
    </source>
</evidence>
<accession>A0A098EHF3</accession>
<dbReference type="Proteomes" id="UP000043699">
    <property type="component" value="Unassembled WGS sequence"/>
</dbReference>
<evidence type="ECO:0000313" key="2">
    <source>
        <dbReference type="EMBL" id="CEG21247.1"/>
    </source>
</evidence>